<dbReference type="InterPro" id="IPR003831">
    <property type="entry name" value="DUF211"/>
</dbReference>
<dbReference type="InterPro" id="IPR023129">
    <property type="entry name" value="MTH889-like_dom_sf"/>
</dbReference>
<reference evidence="1" key="1">
    <citation type="journal article" date="2014" name="Front. Microbiol.">
        <title>High frequency of phylogenetically diverse reductive dehalogenase-homologous genes in deep subseafloor sedimentary metagenomes.</title>
        <authorList>
            <person name="Kawai M."/>
            <person name="Futagami T."/>
            <person name="Toyoda A."/>
            <person name="Takaki Y."/>
            <person name="Nishi S."/>
            <person name="Hori S."/>
            <person name="Arai W."/>
            <person name="Tsubouchi T."/>
            <person name="Morono Y."/>
            <person name="Uchiyama I."/>
            <person name="Ito T."/>
            <person name="Fujiyama A."/>
            <person name="Inagaki F."/>
            <person name="Takami H."/>
        </authorList>
    </citation>
    <scope>NUCLEOTIDE SEQUENCE</scope>
    <source>
        <strain evidence="1">Expedition CK06-06</strain>
    </source>
</reference>
<proteinExistence type="predicted"/>
<organism evidence="1">
    <name type="scientific">marine sediment metagenome</name>
    <dbReference type="NCBI Taxonomy" id="412755"/>
    <lineage>
        <taxon>unclassified sequences</taxon>
        <taxon>metagenomes</taxon>
        <taxon>ecological metagenomes</taxon>
    </lineage>
</organism>
<sequence>MVKRVVLDVLKPHQPNIDVLATELMNLEGITGVEIKVEEIDEKTSSIKVTVHGENFDLDKVIEKLESLTCAVHSIDEIYLTK</sequence>
<dbReference type="EMBL" id="BARV01015877">
    <property type="protein sequence ID" value="GAI20556.1"/>
    <property type="molecule type" value="Genomic_DNA"/>
</dbReference>
<evidence type="ECO:0000313" key="1">
    <source>
        <dbReference type="EMBL" id="GAI20556.1"/>
    </source>
</evidence>
<gene>
    <name evidence="1" type="ORF">S06H3_27378</name>
</gene>
<dbReference type="Gene3D" id="3.30.70.1340">
    <property type="entry name" value="MTH889-like domain"/>
    <property type="match status" value="1"/>
</dbReference>
<dbReference type="PANTHER" id="PTHR42240:SF1">
    <property type="entry name" value="DUF211 DOMAIN-CONTAINING PROTEIN"/>
    <property type="match status" value="1"/>
</dbReference>
<comment type="caution">
    <text evidence="1">The sequence shown here is derived from an EMBL/GenBank/DDBJ whole genome shotgun (WGS) entry which is preliminary data.</text>
</comment>
<protein>
    <recommendedName>
        <fullName evidence="2">ACT domain-containing protein</fullName>
    </recommendedName>
</protein>
<dbReference type="AlphaFoldDB" id="X1MRB3"/>
<name>X1MRB3_9ZZZZ</name>
<dbReference type="PANTHER" id="PTHR42240">
    <property type="entry name" value="DUF211 DOMAIN-CONTAINING PROTEIN"/>
    <property type="match status" value="1"/>
</dbReference>
<dbReference type="SUPFAM" id="SSF160363">
    <property type="entry name" value="MTH889-like"/>
    <property type="match status" value="1"/>
</dbReference>
<dbReference type="Pfam" id="PF02680">
    <property type="entry name" value="DUF211"/>
    <property type="match status" value="1"/>
</dbReference>
<evidence type="ECO:0008006" key="2">
    <source>
        <dbReference type="Google" id="ProtNLM"/>
    </source>
</evidence>
<accession>X1MRB3</accession>